<evidence type="ECO:0000313" key="3">
    <source>
        <dbReference type="Proteomes" id="UP000245884"/>
    </source>
</evidence>
<sequence>MLQWAHRGSEPFLKRLENLGVSHAVYKEYCKLQLDLQVAYDAWAVLRGDLDEETLRERCQPLVKLEQLQSVVGSMKTFHCLHTYRQWTKLNRDKWAEDFVKVIVLKGKDQNSLALHINHLEQLPSHATIKSFILAIKSNDLAILAPQSHIAWPLFTLRPPYRTVFSVGDGTSIEEHVKDSIAKAADLRSAIVATGDVAASILRKKYPSQLLTALLHVLLSGDRIKLSNVHQLEESQLMAILCGPFARSVGVITATTFNKKDLLDNEHLVTMKEGGERITAQVARWEAEHPEAARERFERLQGRPMRKAQYIEQKVMGCAQRHVMEGKNGIIPAEKLGDFDAIKKVLRPFIHSKCAEGCTCYICKTPLTFIKVYIGLNASPPPGPSTLPPTPPPPPPPRRPRRGTRSTRPR</sequence>
<feature type="compositionally biased region" description="Basic residues" evidence="1">
    <location>
        <begin position="398"/>
        <end position="410"/>
    </location>
</feature>
<keyword evidence="3" id="KW-1185">Reference proteome</keyword>
<dbReference type="RefSeq" id="XP_025361896.1">
    <property type="nucleotide sequence ID" value="XM_025503719.1"/>
</dbReference>
<dbReference type="EMBL" id="KZ819668">
    <property type="protein sequence ID" value="PWN27284.1"/>
    <property type="molecule type" value="Genomic_DNA"/>
</dbReference>
<accession>A0A316UQN6</accession>
<dbReference type="Proteomes" id="UP000245884">
    <property type="component" value="Unassembled WGS sequence"/>
</dbReference>
<reference evidence="2 3" key="1">
    <citation type="journal article" date="2018" name="Mol. Biol. Evol.">
        <title>Broad Genomic Sampling Reveals a Smut Pathogenic Ancestry of the Fungal Clade Ustilaginomycotina.</title>
        <authorList>
            <person name="Kijpornyongpan T."/>
            <person name="Mondo S.J."/>
            <person name="Barry K."/>
            <person name="Sandor L."/>
            <person name="Lee J."/>
            <person name="Lipzen A."/>
            <person name="Pangilinan J."/>
            <person name="LaButti K."/>
            <person name="Hainaut M."/>
            <person name="Henrissat B."/>
            <person name="Grigoriev I.V."/>
            <person name="Spatafora J.W."/>
            <person name="Aime M.C."/>
        </authorList>
    </citation>
    <scope>NUCLEOTIDE SEQUENCE [LARGE SCALE GENOMIC DNA]</scope>
    <source>
        <strain evidence="2 3">MCA 5214</strain>
    </source>
</reference>
<name>A0A316UQN6_9BASI</name>
<protein>
    <submittedName>
        <fullName evidence="2">Uncharacterized protein</fullName>
    </submittedName>
</protein>
<dbReference type="GeneID" id="37025542"/>
<feature type="region of interest" description="Disordered" evidence="1">
    <location>
        <begin position="380"/>
        <end position="410"/>
    </location>
</feature>
<gene>
    <name evidence="2" type="ORF">BDZ90DRAFT_174771</name>
</gene>
<dbReference type="AlphaFoldDB" id="A0A316UQN6"/>
<feature type="compositionally biased region" description="Pro residues" evidence="1">
    <location>
        <begin position="380"/>
        <end position="397"/>
    </location>
</feature>
<evidence type="ECO:0000313" key="2">
    <source>
        <dbReference type="EMBL" id="PWN27284.1"/>
    </source>
</evidence>
<proteinExistence type="predicted"/>
<organism evidence="2 3">
    <name type="scientific">Jaminaea rosea</name>
    <dbReference type="NCBI Taxonomy" id="1569628"/>
    <lineage>
        <taxon>Eukaryota</taxon>
        <taxon>Fungi</taxon>
        <taxon>Dikarya</taxon>
        <taxon>Basidiomycota</taxon>
        <taxon>Ustilaginomycotina</taxon>
        <taxon>Exobasidiomycetes</taxon>
        <taxon>Microstromatales</taxon>
        <taxon>Microstromatales incertae sedis</taxon>
        <taxon>Jaminaea</taxon>
    </lineage>
</organism>
<evidence type="ECO:0000256" key="1">
    <source>
        <dbReference type="SAM" id="MobiDB-lite"/>
    </source>
</evidence>